<reference evidence="2" key="1">
    <citation type="submission" date="2023-03" db="EMBL/GenBank/DDBJ databases">
        <title>Actinoallomurus iriomotensis NBRC 103681.</title>
        <authorList>
            <person name="Ichikawa N."/>
            <person name="Sato H."/>
            <person name="Tonouchi N."/>
        </authorList>
    </citation>
    <scope>NUCLEOTIDE SEQUENCE</scope>
    <source>
        <strain evidence="2">NBRC 103681</strain>
    </source>
</reference>
<dbReference type="InterPro" id="IPR013830">
    <property type="entry name" value="SGNH_hydro"/>
</dbReference>
<dbReference type="RefSeq" id="WP_285636987.1">
    <property type="nucleotide sequence ID" value="NZ_BSTJ01000024.1"/>
</dbReference>
<dbReference type="Proteomes" id="UP001165135">
    <property type="component" value="Unassembled WGS sequence"/>
</dbReference>
<evidence type="ECO:0000313" key="2">
    <source>
        <dbReference type="EMBL" id="GLY81901.1"/>
    </source>
</evidence>
<dbReference type="InterPro" id="IPR053140">
    <property type="entry name" value="GDSL_Rv0518-like"/>
</dbReference>
<dbReference type="PANTHER" id="PTHR43784:SF2">
    <property type="entry name" value="GDSL-LIKE LIPASE_ACYLHYDROLASE, PUTATIVE (AFU_ORTHOLOGUE AFUA_2G00820)-RELATED"/>
    <property type="match status" value="1"/>
</dbReference>
<keyword evidence="2" id="KW-0378">Hydrolase</keyword>
<feature type="domain" description="SGNH hydrolase-type esterase" evidence="1">
    <location>
        <begin position="12"/>
        <end position="188"/>
    </location>
</feature>
<dbReference type="CDD" id="cd01832">
    <property type="entry name" value="SGNH_hydrolase_like_1"/>
    <property type="match status" value="1"/>
</dbReference>
<gene>
    <name evidence="2" type="ORF">Airi01_101680</name>
</gene>
<dbReference type="Pfam" id="PF13472">
    <property type="entry name" value="Lipase_GDSL_2"/>
    <property type="match status" value="1"/>
</dbReference>
<accession>A0A9W6RU47</accession>
<dbReference type="GO" id="GO:0016787">
    <property type="term" value="F:hydrolase activity"/>
    <property type="evidence" value="ECO:0007669"/>
    <property type="project" value="UniProtKB-KW"/>
</dbReference>
<evidence type="ECO:0000259" key="1">
    <source>
        <dbReference type="Pfam" id="PF13472"/>
    </source>
</evidence>
<dbReference type="EMBL" id="BSTJ01000024">
    <property type="protein sequence ID" value="GLY81901.1"/>
    <property type="molecule type" value="Genomic_DNA"/>
</dbReference>
<dbReference type="PANTHER" id="PTHR43784">
    <property type="entry name" value="GDSL-LIKE LIPASE/ACYLHYDROLASE, PUTATIVE (AFU_ORTHOLOGUE AFUA_2G00820)-RELATED"/>
    <property type="match status" value="1"/>
</dbReference>
<organism evidence="2 3">
    <name type="scientific">Actinoallomurus iriomotensis</name>
    <dbReference type="NCBI Taxonomy" id="478107"/>
    <lineage>
        <taxon>Bacteria</taxon>
        <taxon>Bacillati</taxon>
        <taxon>Actinomycetota</taxon>
        <taxon>Actinomycetes</taxon>
        <taxon>Streptosporangiales</taxon>
        <taxon>Thermomonosporaceae</taxon>
        <taxon>Actinoallomurus</taxon>
    </lineage>
</organism>
<sequence>MRGTPEPVRFAALGDSVTVGLGDPLPQGGWRGWAVLLGQAIAPPGGLALDNHARCGALVEDVVTDQLPRALARRPAYASVLVGVNDTLRSDFAIAPIAARLERTVVALRRSGAVVLTASLPDPGRMLRVPEVVRRPLARRIQAVNAVVGHLASAYETVHLDLAGHPSLYDPAMWGVDRIHPSERGHRLLAGLFADGLADRGVPLWRLPEPEPSNPPPSLRAQAHWLATEGTCWMARRARDLLPGLTRLVLTEAWHRLRDQTVRLDERVHAELAQVLPSLAGDYRREPVAGPQ</sequence>
<protein>
    <submittedName>
        <fullName evidence="2">SGNH hydrolase</fullName>
    </submittedName>
</protein>
<proteinExistence type="predicted"/>
<dbReference type="SUPFAM" id="SSF52266">
    <property type="entry name" value="SGNH hydrolase"/>
    <property type="match status" value="1"/>
</dbReference>
<dbReference type="Gene3D" id="3.40.50.1110">
    <property type="entry name" value="SGNH hydrolase"/>
    <property type="match status" value="1"/>
</dbReference>
<dbReference type="AlphaFoldDB" id="A0A9W6RU47"/>
<name>A0A9W6RU47_9ACTN</name>
<dbReference type="InterPro" id="IPR036514">
    <property type="entry name" value="SGNH_hydro_sf"/>
</dbReference>
<comment type="caution">
    <text evidence="2">The sequence shown here is derived from an EMBL/GenBank/DDBJ whole genome shotgun (WGS) entry which is preliminary data.</text>
</comment>
<evidence type="ECO:0000313" key="3">
    <source>
        <dbReference type="Proteomes" id="UP001165135"/>
    </source>
</evidence>